<evidence type="ECO:0000256" key="1">
    <source>
        <dbReference type="SAM" id="MobiDB-lite"/>
    </source>
</evidence>
<accession>A0A8J4BLP8</accession>
<comment type="caution">
    <text evidence="2">The sequence shown here is derived from an EMBL/GenBank/DDBJ whole genome shotgun (WGS) entry which is preliminary data.</text>
</comment>
<name>A0A8J4BLP8_9CHLO</name>
<organism evidence="2 3">
    <name type="scientific">Volvox africanus</name>
    <dbReference type="NCBI Taxonomy" id="51714"/>
    <lineage>
        <taxon>Eukaryota</taxon>
        <taxon>Viridiplantae</taxon>
        <taxon>Chlorophyta</taxon>
        <taxon>core chlorophytes</taxon>
        <taxon>Chlorophyceae</taxon>
        <taxon>CS clade</taxon>
        <taxon>Chlamydomonadales</taxon>
        <taxon>Volvocaceae</taxon>
        <taxon>Volvox</taxon>
    </lineage>
</organism>
<sequence length="558" mass="58543">MSQPEGGSNSSSWDFTAASLRAQNRIESSCPEEQHRIVLNKAYQKALASLESAQAVIVGVSSGLYDVEASQTDVSARLSGRSTMRYTGRKRKLSPCVYDYSDSCFTGAKADTPTQDLLPASRSELRNHQLQAVRWLASLELQGAGGVLADELEQDRRAEVAGLLSHLLMLGPYPSFSEMNNGGSTRMAGGGGSQVCMLLAPSGSLSGWAEVISEHVDVRVHVHDGTADSTAALQAACAAFVHRPGAAASTPGPVARASQPPPHTGPLTGVSSAAAASRQTAAGAPLLSSSCSAAGVYPLPPPRHPHTVAEVVTAAAASPLMRPSVGGSGVQHRSLLVVLAPLEHLHRDAGLLTQIPQRLLVVDLAPSEANDVDGGSGSVSAGRGTGSGDDNDGVGKVLFRTFGGDFEVGPDSDSGSRRTTQLCPGPMGRRGQGMELESYHHLHLLTRMPAACRVLLSAGIPEPAGDGIWLLLQLLAPRVHRPLWEAVSELQHGLVASGPLGPQCKENVLSEVHGRLWGLLRPLTLHRRARDVDLATMRVTATNLNLYDHFSAARTDGA</sequence>
<dbReference type="Proteomes" id="UP000747399">
    <property type="component" value="Unassembled WGS sequence"/>
</dbReference>
<protein>
    <submittedName>
        <fullName evidence="2">Uncharacterized protein</fullName>
    </submittedName>
</protein>
<gene>
    <name evidence="2" type="ORF">Vafri_17774</name>
</gene>
<dbReference type="EMBL" id="BNCO01000060">
    <property type="protein sequence ID" value="GIL63765.1"/>
    <property type="molecule type" value="Genomic_DNA"/>
</dbReference>
<feature type="region of interest" description="Disordered" evidence="1">
    <location>
        <begin position="409"/>
        <end position="429"/>
    </location>
</feature>
<evidence type="ECO:0000313" key="2">
    <source>
        <dbReference type="EMBL" id="GIL63765.1"/>
    </source>
</evidence>
<feature type="region of interest" description="Disordered" evidence="1">
    <location>
        <begin position="369"/>
        <end position="393"/>
    </location>
</feature>
<feature type="region of interest" description="Disordered" evidence="1">
    <location>
        <begin position="248"/>
        <end position="275"/>
    </location>
</feature>
<dbReference type="AlphaFoldDB" id="A0A8J4BLP8"/>
<evidence type="ECO:0000313" key="3">
    <source>
        <dbReference type="Proteomes" id="UP000747399"/>
    </source>
</evidence>
<reference evidence="2" key="1">
    <citation type="journal article" date="2021" name="Proc. Natl. Acad. Sci. U.S.A.">
        <title>Three genomes in the algal genus Volvox reveal the fate of a haploid sex-determining region after a transition to homothallism.</title>
        <authorList>
            <person name="Yamamoto K."/>
            <person name="Hamaji T."/>
            <person name="Kawai-Toyooka H."/>
            <person name="Matsuzaki R."/>
            <person name="Takahashi F."/>
            <person name="Nishimura Y."/>
            <person name="Kawachi M."/>
            <person name="Noguchi H."/>
            <person name="Minakuchi Y."/>
            <person name="Umen J.G."/>
            <person name="Toyoda A."/>
            <person name="Nozaki H."/>
        </authorList>
    </citation>
    <scope>NUCLEOTIDE SEQUENCE</scope>
    <source>
        <strain evidence="2">NIES-3780</strain>
    </source>
</reference>
<dbReference type="InterPro" id="IPR038718">
    <property type="entry name" value="SNF2-like_sf"/>
</dbReference>
<proteinExistence type="predicted"/>
<dbReference type="Gene3D" id="3.40.50.10810">
    <property type="entry name" value="Tandem AAA-ATPase domain"/>
    <property type="match status" value="1"/>
</dbReference>
<keyword evidence="3" id="KW-1185">Reference proteome</keyword>